<comment type="caution">
    <text evidence="2">The sequence shown here is derived from an EMBL/GenBank/DDBJ whole genome shotgun (WGS) entry which is preliminary data.</text>
</comment>
<accession>I7LE43</accession>
<dbReference type="Proteomes" id="UP000009311">
    <property type="component" value="Unassembled WGS sequence"/>
</dbReference>
<dbReference type="OrthoDB" id="2326870at2"/>
<keyword evidence="1" id="KW-1133">Transmembrane helix</keyword>
<name>I7LE43_9LACO</name>
<dbReference type="InterPro" id="IPR025270">
    <property type="entry name" value="DUF4044"/>
</dbReference>
<proteinExistence type="predicted"/>
<evidence type="ECO:0000256" key="1">
    <source>
        <dbReference type="SAM" id="Phobius"/>
    </source>
</evidence>
<dbReference type="Pfam" id="PF13253">
    <property type="entry name" value="DUF4044"/>
    <property type="match status" value="1"/>
</dbReference>
<keyword evidence="1" id="KW-0812">Transmembrane</keyword>
<dbReference type="RefSeq" id="WP_009559985.1">
    <property type="nucleotide sequence ID" value="NZ_AYZN01000001.1"/>
</dbReference>
<dbReference type="EMBL" id="CAKD01000021">
    <property type="protein sequence ID" value="CCI85433.1"/>
    <property type="molecule type" value="Genomic_DNA"/>
</dbReference>
<gene>
    <name evidence="2" type="ORF">BN53_04940</name>
</gene>
<reference evidence="2 3" key="1">
    <citation type="submission" date="2012-06" db="EMBL/GenBank/DDBJ databases">
        <title>Draft Genome Sequence of Lactobacillus pasteurii CRBIP 24.76T.</title>
        <authorList>
            <person name="Cousin S."/>
            <person name="Bouchier C."/>
            <person name="Loux V."/>
            <person name="Ma L."/>
            <person name="Creno S."/>
            <person name="Bizet C."/>
            <person name="Clermont D."/>
        </authorList>
    </citation>
    <scope>NUCLEOTIDE SEQUENCE [LARGE SCALE GENOMIC DNA]</scope>
    <source>
        <strain evidence="3">CRBIP 24.76T</strain>
    </source>
</reference>
<keyword evidence="3" id="KW-1185">Reference proteome</keyword>
<sequence>MARRKKKSTFQKITIFMALLMALITLLGVLFQTLSVAGML</sequence>
<evidence type="ECO:0000313" key="2">
    <source>
        <dbReference type="EMBL" id="CCI85433.1"/>
    </source>
</evidence>
<evidence type="ECO:0000313" key="3">
    <source>
        <dbReference type="Proteomes" id="UP000009311"/>
    </source>
</evidence>
<evidence type="ECO:0008006" key="4">
    <source>
        <dbReference type="Google" id="ProtNLM"/>
    </source>
</evidence>
<organism evidence="2 3">
    <name type="scientific">Lactobacillus pasteurii DSM 23907 = CRBIP 24.76</name>
    <dbReference type="NCBI Taxonomy" id="1423790"/>
    <lineage>
        <taxon>Bacteria</taxon>
        <taxon>Bacillati</taxon>
        <taxon>Bacillota</taxon>
        <taxon>Bacilli</taxon>
        <taxon>Lactobacillales</taxon>
        <taxon>Lactobacillaceae</taxon>
        <taxon>Lactobacillus</taxon>
    </lineage>
</organism>
<dbReference type="AlphaFoldDB" id="I7LE43"/>
<feature type="transmembrane region" description="Helical" evidence="1">
    <location>
        <begin position="12"/>
        <end position="34"/>
    </location>
</feature>
<keyword evidence="1" id="KW-0472">Membrane</keyword>
<protein>
    <recommendedName>
        <fullName evidence="4">DUF4044 domain-containing protein</fullName>
    </recommendedName>
</protein>